<dbReference type="EMBL" id="KB561900">
    <property type="protein sequence ID" value="EMP28664.1"/>
    <property type="molecule type" value="Genomic_DNA"/>
</dbReference>
<dbReference type="InterPro" id="IPR040958">
    <property type="entry name" value="SNAD1"/>
</dbReference>
<evidence type="ECO:0000256" key="1">
    <source>
        <dbReference type="SAM" id="MobiDB-lite"/>
    </source>
</evidence>
<dbReference type="AlphaFoldDB" id="M7AVA6"/>
<dbReference type="Proteomes" id="UP000031443">
    <property type="component" value="Unassembled WGS sequence"/>
</dbReference>
<name>M7AVA6_CHEMY</name>
<evidence type="ECO:0000313" key="3">
    <source>
        <dbReference type="Proteomes" id="UP000031443"/>
    </source>
</evidence>
<feature type="region of interest" description="Disordered" evidence="1">
    <location>
        <begin position="1"/>
        <end position="54"/>
    </location>
</feature>
<evidence type="ECO:0000313" key="2">
    <source>
        <dbReference type="EMBL" id="EMP28664.1"/>
    </source>
</evidence>
<proteinExistence type="predicted"/>
<protein>
    <submittedName>
        <fullName evidence="2">Uncharacterized protein</fullName>
    </submittedName>
</protein>
<accession>M7AVA6</accession>
<organism evidence="2 3">
    <name type="scientific">Chelonia mydas</name>
    <name type="common">Green sea-turtle</name>
    <name type="synonym">Chelonia agassizi</name>
    <dbReference type="NCBI Taxonomy" id="8469"/>
    <lineage>
        <taxon>Eukaryota</taxon>
        <taxon>Metazoa</taxon>
        <taxon>Chordata</taxon>
        <taxon>Craniata</taxon>
        <taxon>Vertebrata</taxon>
        <taxon>Euteleostomi</taxon>
        <taxon>Archelosauria</taxon>
        <taxon>Testudinata</taxon>
        <taxon>Testudines</taxon>
        <taxon>Cryptodira</taxon>
        <taxon>Durocryptodira</taxon>
        <taxon>Americhelydia</taxon>
        <taxon>Chelonioidea</taxon>
        <taxon>Cheloniidae</taxon>
        <taxon>Chelonia</taxon>
    </lineage>
</organism>
<sequence length="233" mass="25784">MGNAPQAEEKGQQQESSPGHPSRHLHRTPQHQCAQFLGKNPESPNPHPLAPAVLPTGDVAEKNLLELDGVGVLSRAPALPQPARNTFSASPPGDALIVLLYPVLPTGDPRSALLPPSNPDPDRILLGVPAGDRGRDVPLPPEEGFSQFAGKIFCYDKNGSYNILQIVSNSFRPINNYKAFVFRQIYWEHNITSQTWLQAWHQLRNMPQLRCEINSCQDCSRNDPNTNTCLDRM</sequence>
<reference evidence="3" key="1">
    <citation type="journal article" date="2013" name="Nat. Genet.">
        <title>The draft genomes of soft-shell turtle and green sea turtle yield insights into the development and evolution of the turtle-specific body plan.</title>
        <authorList>
            <person name="Wang Z."/>
            <person name="Pascual-Anaya J."/>
            <person name="Zadissa A."/>
            <person name="Li W."/>
            <person name="Niimura Y."/>
            <person name="Huang Z."/>
            <person name="Li C."/>
            <person name="White S."/>
            <person name="Xiong Z."/>
            <person name="Fang D."/>
            <person name="Wang B."/>
            <person name="Ming Y."/>
            <person name="Chen Y."/>
            <person name="Zheng Y."/>
            <person name="Kuraku S."/>
            <person name="Pignatelli M."/>
            <person name="Herrero J."/>
            <person name="Beal K."/>
            <person name="Nozawa M."/>
            <person name="Li Q."/>
            <person name="Wang J."/>
            <person name="Zhang H."/>
            <person name="Yu L."/>
            <person name="Shigenobu S."/>
            <person name="Wang J."/>
            <person name="Liu J."/>
            <person name="Flicek P."/>
            <person name="Searle S."/>
            <person name="Wang J."/>
            <person name="Kuratani S."/>
            <person name="Yin Y."/>
            <person name="Aken B."/>
            <person name="Zhang G."/>
            <person name="Irie N."/>
        </authorList>
    </citation>
    <scope>NUCLEOTIDE SEQUENCE [LARGE SCALE GENOMIC DNA]</scope>
</reference>
<keyword evidence="3" id="KW-1185">Reference proteome</keyword>
<gene>
    <name evidence="2" type="ORF">UY3_14239</name>
</gene>
<dbReference type="Pfam" id="PF18744">
    <property type="entry name" value="SNAD1"/>
    <property type="match status" value="1"/>
</dbReference>